<dbReference type="PROSITE" id="PS51704">
    <property type="entry name" value="GP_PDE"/>
    <property type="match status" value="1"/>
</dbReference>
<dbReference type="InterPro" id="IPR032329">
    <property type="entry name" value="DUF4855"/>
</dbReference>
<feature type="domain" description="GP-PDE" evidence="2">
    <location>
        <begin position="367"/>
        <end position="594"/>
    </location>
</feature>
<dbReference type="PANTHER" id="PTHR46211:SF1">
    <property type="entry name" value="GLYCEROPHOSPHODIESTER PHOSPHODIESTERASE, CYTOPLASMIC"/>
    <property type="match status" value="1"/>
</dbReference>
<comment type="caution">
    <text evidence="3">The sequence shown here is derived from an EMBL/GenBank/DDBJ whole genome shotgun (WGS) entry which is preliminary data.</text>
</comment>
<sequence length="594" mass="69041">MFAYYRNVLKVISCICLSMVSFSVYAQFIDQGYRQDKIKDLALIYQGGVHRIDWTSDQFVPYVVHQFANGHKDWLFDGFLFLEFTDGKGLSFATRYSDKNAKKNDWIWLLDRLFEQGKALSALDQCIDTQKQEIGKPKFTHQIVLGLPEMLPGQKDWGDLNGEQMDFSKQKHQIKATCWYIDELMRRFEGADYKHLKLSGFYWTAEDIDFCKDLSVPLSKYIHSKKKTFCWIPYWQAVGFNKWRELGFDIAYQQPNHFFKASIPDKRLEEACQSAAELNMGMELEFDENALFDAKDSFYNRLVAYIDHFERQQAFRRSSIAYYSGNHGFLDMYRSTNPKDHEIMDRLAKLIIDRRTHLKAKPEAKHTKVIAHRGFWNTAGSAQNSIAGLVKADSIGCYGTEFDVWLTADNQLMLNHDGWHEGHSLEKTSSSILRSLKLNNGENMPTLEEFLDRAKKLKIRLILEMKPHSTPERETKAVELVLKMVKEKKLTRRVEYITFSRHALCEFIRLAPSKTPILYLGQDISPKELKQLGATGADYNYWAFHKNPGWLQNLKDLKMISNVWTVNSPDEMQWCIDNGIDLLTTDSPTMFIGL</sequence>
<dbReference type="Gene3D" id="3.20.20.190">
    <property type="entry name" value="Phosphatidylinositol (PI) phosphodiesterase"/>
    <property type="match status" value="1"/>
</dbReference>
<dbReference type="EMBL" id="BHWB01000003">
    <property type="protein sequence ID" value="GCB34585.1"/>
    <property type="molecule type" value="Genomic_DNA"/>
</dbReference>
<proteinExistence type="predicted"/>
<dbReference type="AlphaFoldDB" id="A0A401LSQ3"/>
<protein>
    <submittedName>
        <fullName evidence="3">Glycerophosphoryl diester phosphodiesterase</fullName>
    </submittedName>
</protein>
<evidence type="ECO:0000313" key="4">
    <source>
        <dbReference type="Proteomes" id="UP000288079"/>
    </source>
</evidence>
<organism evidence="3 4">
    <name type="scientific">Bacteroides faecalis</name>
    <dbReference type="NCBI Taxonomy" id="2447885"/>
    <lineage>
        <taxon>Bacteria</taxon>
        <taxon>Pseudomonadati</taxon>
        <taxon>Bacteroidota</taxon>
        <taxon>Bacteroidia</taxon>
        <taxon>Bacteroidales</taxon>
        <taxon>Bacteroidaceae</taxon>
        <taxon>Bacteroides</taxon>
    </lineage>
</organism>
<keyword evidence="4" id="KW-1185">Reference proteome</keyword>
<evidence type="ECO:0000259" key="2">
    <source>
        <dbReference type="PROSITE" id="PS51704"/>
    </source>
</evidence>
<feature type="chain" id="PRO_5019502267" evidence="1">
    <location>
        <begin position="27"/>
        <end position="594"/>
    </location>
</feature>
<accession>A0A401LSQ3</accession>
<dbReference type="SUPFAM" id="SSF51695">
    <property type="entry name" value="PLC-like phosphodiesterases"/>
    <property type="match status" value="1"/>
</dbReference>
<name>A0A401LSQ3_9BACE</name>
<dbReference type="Proteomes" id="UP000288079">
    <property type="component" value="Unassembled WGS sequence"/>
</dbReference>
<dbReference type="GO" id="GO:0006629">
    <property type="term" value="P:lipid metabolic process"/>
    <property type="evidence" value="ECO:0007669"/>
    <property type="project" value="InterPro"/>
</dbReference>
<dbReference type="InterPro" id="IPR030395">
    <property type="entry name" value="GP_PDE_dom"/>
</dbReference>
<keyword evidence="1" id="KW-0732">Signal</keyword>
<dbReference type="PANTHER" id="PTHR46211">
    <property type="entry name" value="GLYCEROPHOSPHORYL DIESTER PHOSPHODIESTERASE"/>
    <property type="match status" value="1"/>
</dbReference>
<dbReference type="Pfam" id="PF03009">
    <property type="entry name" value="GDPD"/>
    <property type="match status" value="1"/>
</dbReference>
<dbReference type="InterPro" id="IPR017946">
    <property type="entry name" value="PLC-like_Pdiesterase_TIM-brl"/>
</dbReference>
<evidence type="ECO:0000256" key="1">
    <source>
        <dbReference type="SAM" id="SignalP"/>
    </source>
</evidence>
<evidence type="ECO:0000313" key="3">
    <source>
        <dbReference type="EMBL" id="GCB34585.1"/>
    </source>
</evidence>
<dbReference type="Pfam" id="PF16147">
    <property type="entry name" value="DUF4855"/>
    <property type="match status" value="1"/>
</dbReference>
<feature type="signal peptide" evidence="1">
    <location>
        <begin position="1"/>
        <end position="26"/>
    </location>
</feature>
<gene>
    <name evidence="3" type="ORF">KGMB02408_15300</name>
</gene>
<reference evidence="3 4" key="1">
    <citation type="submission" date="2018-10" db="EMBL/GenBank/DDBJ databases">
        <title>Draft Genome Sequence of Bacteroides sp. KCTC 15687.</title>
        <authorList>
            <person name="Yu S.Y."/>
            <person name="Kim J.S."/>
            <person name="Oh B.S."/>
            <person name="Park S.H."/>
            <person name="Kang S.W."/>
            <person name="Park J.E."/>
            <person name="Choi S.H."/>
            <person name="Han K.I."/>
            <person name="Lee K.C."/>
            <person name="Eom M.K."/>
            <person name="Suh M.K."/>
            <person name="Lee D.H."/>
            <person name="Yoon H."/>
            <person name="Kim B."/>
            <person name="Yang S.J."/>
            <person name="Lee J.S."/>
            <person name="Lee J.H."/>
        </authorList>
    </citation>
    <scope>NUCLEOTIDE SEQUENCE [LARGE SCALE GENOMIC DNA]</scope>
    <source>
        <strain evidence="3 4">KCTC 15687</strain>
    </source>
</reference>
<dbReference type="GO" id="GO:0008081">
    <property type="term" value="F:phosphoric diester hydrolase activity"/>
    <property type="evidence" value="ECO:0007669"/>
    <property type="project" value="InterPro"/>
</dbReference>